<accession>A0A9D1KBI2</accession>
<evidence type="ECO:0000259" key="4">
    <source>
        <dbReference type="PROSITE" id="PS01124"/>
    </source>
</evidence>
<sequence length="264" mass="31396">MNIYKQLNEVIDYLENNLNEKIDYNKTAKILGTNLYIAEQLFKLLTGITMKEYVRYRRLTLAAKDLRNNMKVIDVANTYGYTNPSSFTRSFITFHNATPKEVKNGKVSKIYPVLHFKSNYTKRDDIKYKIVDNKKFTLYTIKKLFPINNNSSLIEDFWKGIKNENNEFKNTKRRYGISELIKNNTEEFYYHVGLEEKWDNASIFTISSSSWFVITTRSFKAVDVNNCINNTEEIYLPSLNYKLKENNYLEIYYDDYVELWFPLT</sequence>
<dbReference type="GO" id="GO:0003700">
    <property type="term" value="F:DNA-binding transcription factor activity"/>
    <property type="evidence" value="ECO:0007669"/>
    <property type="project" value="InterPro"/>
</dbReference>
<dbReference type="Gene3D" id="1.10.10.60">
    <property type="entry name" value="Homeodomain-like"/>
    <property type="match status" value="1"/>
</dbReference>
<name>A0A9D1KBI2_9FIRM</name>
<dbReference type="InterPro" id="IPR011256">
    <property type="entry name" value="Reg_factor_effector_dom_sf"/>
</dbReference>
<comment type="caution">
    <text evidence="5">The sequence shown here is derived from an EMBL/GenBank/DDBJ whole genome shotgun (WGS) entry which is preliminary data.</text>
</comment>
<feature type="domain" description="HTH araC/xylS-type" evidence="4">
    <location>
        <begin position="8"/>
        <end position="105"/>
    </location>
</feature>
<dbReference type="PANTHER" id="PTHR47504">
    <property type="entry name" value="RIGHT ORIGIN-BINDING PROTEIN"/>
    <property type="match status" value="1"/>
</dbReference>
<dbReference type="GO" id="GO:0043565">
    <property type="term" value="F:sequence-specific DNA binding"/>
    <property type="evidence" value="ECO:0007669"/>
    <property type="project" value="InterPro"/>
</dbReference>
<evidence type="ECO:0000256" key="3">
    <source>
        <dbReference type="ARBA" id="ARBA00023163"/>
    </source>
</evidence>
<dbReference type="InterPro" id="IPR018060">
    <property type="entry name" value="HTH_AraC"/>
</dbReference>
<keyword evidence="2" id="KW-0238">DNA-binding</keyword>
<dbReference type="InterPro" id="IPR018062">
    <property type="entry name" value="HTH_AraC-typ_CS"/>
</dbReference>
<dbReference type="SUPFAM" id="SSF46689">
    <property type="entry name" value="Homeodomain-like"/>
    <property type="match status" value="2"/>
</dbReference>
<dbReference type="Proteomes" id="UP000886833">
    <property type="component" value="Unassembled WGS sequence"/>
</dbReference>
<dbReference type="PROSITE" id="PS01124">
    <property type="entry name" value="HTH_ARAC_FAMILY_2"/>
    <property type="match status" value="1"/>
</dbReference>
<evidence type="ECO:0000313" key="6">
    <source>
        <dbReference type="Proteomes" id="UP000886833"/>
    </source>
</evidence>
<dbReference type="EMBL" id="DVKQ01000052">
    <property type="protein sequence ID" value="HIT37614.1"/>
    <property type="molecule type" value="Genomic_DNA"/>
</dbReference>
<keyword evidence="3" id="KW-0804">Transcription</keyword>
<protein>
    <submittedName>
        <fullName evidence="5">AraC family transcriptional regulator</fullName>
    </submittedName>
</protein>
<dbReference type="PROSITE" id="PS00041">
    <property type="entry name" value="HTH_ARAC_FAMILY_1"/>
    <property type="match status" value="1"/>
</dbReference>
<reference evidence="5" key="2">
    <citation type="journal article" date="2021" name="PeerJ">
        <title>Extensive microbial diversity within the chicken gut microbiome revealed by metagenomics and culture.</title>
        <authorList>
            <person name="Gilroy R."/>
            <person name="Ravi A."/>
            <person name="Getino M."/>
            <person name="Pursley I."/>
            <person name="Horton D.L."/>
            <person name="Alikhan N.F."/>
            <person name="Baker D."/>
            <person name="Gharbi K."/>
            <person name="Hall N."/>
            <person name="Watson M."/>
            <person name="Adriaenssens E.M."/>
            <person name="Foster-Nyarko E."/>
            <person name="Jarju S."/>
            <person name="Secka A."/>
            <person name="Antonio M."/>
            <person name="Oren A."/>
            <person name="Chaudhuri R.R."/>
            <person name="La Ragione R."/>
            <person name="Hildebrand F."/>
            <person name="Pallen M.J."/>
        </authorList>
    </citation>
    <scope>NUCLEOTIDE SEQUENCE</scope>
    <source>
        <strain evidence="5">CHK195-26880</strain>
    </source>
</reference>
<organism evidence="5 6">
    <name type="scientific">Candidatus Onthousia faecipullorum</name>
    <dbReference type="NCBI Taxonomy" id="2840887"/>
    <lineage>
        <taxon>Bacteria</taxon>
        <taxon>Bacillati</taxon>
        <taxon>Bacillota</taxon>
        <taxon>Bacilli</taxon>
        <taxon>Candidatus Onthousia</taxon>
    </lineage>
</organism>
<keyword evidence="1" id="KW-0805">Transcription regulation</keyword>
<dbReference type="InterPro" id="IPR029441">
    <property type="entry name" value="Cass2"/>
</dbReference>
<proteinExistence type="predicted"/>
<reference evidence="5" key="1">
    <citation type="submission" date="2020-10" db="EMBL/GenBank/DDBJ databases">
        <authorList>
            <person name="Gilroy R."/>
        </authorList>
    </citation>
    <scope>NUCLEOTIDE SEQUENCE</scope>
    <source>
        <strain evidence="5">CHK195-26880</strain>
    </source>
</reference>
<dbReference type="Pfam" id="PF12833">
    <property type="entry name" value="HTH_18"/>
    <property type="match status" value="1"/>
</dbReference>
<gene>
    <name evidence="5" type="ORF">IAB59_03955</name>
</gene>
<evidence type="ECO:0000256" key="2">
    <source>
        <dbReference type="ARBA" id="ARBA00023125"/>
    </source>
</evidence>
<dbReference type="PANTHER" id="PTHR47504:SF5">
    <property type="entry name" value="RIGHT ORIGIN-BINDING PROTEIN"/>
    <property type="match status" value="1"/>
</dbReference>
<dbReference type="SMART" id="SM00342">
    <property type="entry name" value="HTH_ARAC"/>
    <property type="match status" value="1"/>
</dbReference>
<dbReference type="InterPro" id="IPR009057">
    <property type="entry name" value="Homeodomain-like_sf"/>
</dbReference>
<evidence type="ECO:0000256" key="1">
    <source>
        <dbReference type="ARBA" id="ARBA00023015"/>
    </source>
</evidence>
<dbReference type="AlphaFoldDB" id="A0A9D1KBI2"/>
<evidence type="ECO:0000313" key="5">
    <source>
        <dbReference type="EMBL" id="HIT37614.1"/>
    </source>
</evidence>
<dbReference type="Pfam" id="PF14526">
    <property type="entry name" value="Cass2"/>
    <property type="match status" value="1"/>
</dbReference>
<dbReference type="InterPro" id="IPR050959">
    <property type="entry name" value="MarA-like"/>
</dbReference>
<dbReference type="Gene3D" id="3.20.80.10">
    <property type="entry name" value="Regulatory factor, effector binding domain"/>
    <property type="match status" value="1"/>
</dbReference>